<dbReference type="PANTHER" id="PTHR12526:SF629">
    <property type="entry name" value="TEICHURONIC ACID BIOSYNTHESIS GLYCOSYLTRANSFERASE TUAH-RELATED"/>
    <property type="match status" value="1"/>
</dbReference>
<dbReference type="Gene3D" id="3.40.50.2000">
    <property type="entry name" value="Glycogen Phosphorylase B"/>
    <property type="match status" value="1"/>
</dbReference>
<sequence>MKEKNPDLKVSILLIGGTRKDKDQIFFENLLEKYRFENLEIRKSTSFERFTETYSDADICFDLREVNFENHHCSPIKIYYYAGSGKPVIYTDLKATRNDVEVSKFGYLVHPKDSGLISDLILKYIENPDLYRQHATNARQLFEQKYNWKLISKSFVDFVNFALK</sequence>
<organism evidence="3">
    <name type="scientific">bioreactor metagenome</name>
    <dbReference type="NCBI Taxonomy" id="1076179"/>
    <lineage>
        <taxon>unclassified sequences</taxon>
        <taxon>metagenomes</taxon>
        <taxon>ecological metagenomes</taxon>
    </lineage>
</organism>
<dbReference type="SUPFAM" id="SSF53756">
    <property type="entry name" value="UDP-Glycosyltransferase/glycogen phosphorylase"/>
    <property type="match status" value="1"/>
</dbReference>
<comment type="caution">
    <text evidence="3">The sequence shown here is derived from an EMBL/GenBank/DDBJ whole genome shotgun (WGS) entry which is preliminary data.</text>
</comment>
<protein>
    <recommendedName>
        <fullName evidence="4">Glycosyl transferase family 1 domain-containing protein</fullName>
    </recommendedName>
</protein>
<dbReference type="AlphaFoldDB" id="A0A645I871"/>
<dbReference type="GO" id="GO:0016757">
    <property type="term" value="F:glycosyltransferase activity"/>
    <property type="evidence" value="ECO:0007669"/>
    <property type="project" value="UniProtKB-KW"/>
</dbReference>
<gene>
    <name evidence="3" type="ORF">SDC9_194932</name>
</gene>
<dbReference type="EMBL" id="VSSQ01108748">
    <property type="protein sequence ID" value="MPN47330.1"/>
    <property type="molecule type" value="Genomic_DNA"/>
</dbReference>
<keyword evidence="2" id="KW-0808">Transferase</keyword>
<evidence type="ECO:0008006" key="4">
    <source>
        <dbReference type="Google" id="ProtNLM"/>
    </source>
</evidence>
<evidence type="ECO:0000256" key="1">
    <source>
        <dbReference type="ARBA" id="ARBA00022676"/>
    </source>
</evidence>
<keyword evidence="1" id="KW-0328">Glycosyltransferase</keyword>
<accession>A0A645I871</accession>
<reference evidence="3" key="1">
    <citation type="submission" date="2019-08" db="EMBL/GenBank/DDBJ databases">
        <authorList>
            <person name="Kucharzyk K."/>
            <person name="Murdoch R.W."/>
            <person name="Higgins S."/>
            <person name="Loffler F."/>
        </authorList>
    </citation>
    <scope>NUCLEOTIDE SEQUENCE</scope>
</reference>
<dbReference type="PANTHER" id="PTHR12526">
    <property type="entry name" value="GLYCOSYLTRANSFERASE"/>
    <property type="match status" value="1"/>
</dbReference>
<evidence type="ECO:0000256" key="2">
    <source>
        <dbReference type="ARBA" id="ARBA00022679"/>
    </source>
</evidence>
<proteinExistence type="predicted"/>
<name>A0A645I871_9ZZZZ</name>
<evidence type="ECO:0000313" key="3">
    <source>
        <dbReference type="EMBL" id="MPN47330.1"/>
    </source>
</evidence>